<dbReference type="OrthoDB" id="2111073at2"/>
<evidence type="ECO:0000259" key="1">
    <source>
        <dbReference type="Pfam" id="PF00149"/>
    </source>
</evidence>
<dbReference type="HOGENOM" id="CLU_1387638_0_0_9"/>
<dbReference type="Pfam" id="PF00149">
    <property type="entry name" value="Metallophos"/>
    <property type="match status" value="1"/>
</dbReference>
<accession>A6TWZ4</accession>
<dbReference type="STRING" id="293826.Amet_4641"/>
<protein>
    <submittedName>
        <fullName evidence="2">Metallophosphoesterase, calcineurin superfamily</fullName>
    </submittedName>
</protein>
<evidence type="ECO:0000313" key="3">
    <source>
        <dbReference type="Proteomes" id="UP000001572"/>
    </source>
</evidence>
<sequence length="205" mass="24287">MKNIIKKWMYLLLDKPLIPEELMEAKGPLLLHISDTPMEVYSFIYKLVNLINPQYIVHTGDIVDNIKLENFKNRLADYQTNLEKFVDKIEKIHRGEIYYVIGNHDKMKSVQGVTKKGTILYEGKINIEGKTFYLRHNYRRVETKADYYLYGHRFEPKHKKIRSQQLLNGILNINVIDLSTGLIYQIDYPMATNQFRKMERGRIGF</sequence>
<dbReference type="RefSeq" id="WP_012065600.1">
    <property type="nucleotide sequence ID" value="NC_009633.1"/>
</dbReference>
<dbReference type="InterPro" id="IPR004843">
    <property type="entry name" value="Calcineurin-like_PHP"/>
</dbReference>
<gene>
    <name evidence="2" type="ordered locus">Amet_4641</name>
</gene>
<reference evidence="3" key="1">
    <citation type="journal article" date="2016" name="Genome Announc.">
        <title>Complete genome sequence of Alkaliphilus metalliredigens strain QYMF, an alkaliphilic and metal-reducing bacterium isolated from borax-contaminated leachate ponds.</title>
        <authorList>
            <person name="Hwang C."/>
            <person name="Copeland A."/>
            <person name="Lucas S."/>
            <person name="Lapidus A."/>
            <person name="Barry K."/>
            <person name="Detter J.C."/>
            <person name="Glavina Del Rio T."/>
            <person name="Hammon N."/>
            <person name="Israni S."/>
            <person name="Dalin E."/>
            <person name="Tice H."/>
            <person name="Pitluck S."/>
            <person name="Chertkov O."/>
            <person name="Brettin T."/>
            <person name="Bruce D."/>
            <person name="Han C."/>
            <person name="Schmutz J."/>
            <person name="Larimer F."/>
            <person name="Land M.L."/>
            <person name="Hauser L."/>
            <person name="Kyrpides N."/>
            <person name="Mikhailova N."/>
            <person name="Ye Q."/>
            <person name="Zhou J."/>
            <person name="Richardson P."/>
            <person name="Fields M.W."/>
        </authorList>
    </citation>
    <scope>NUCLEOTIDE SEQUENCE [LARGE SCALE GENOMIC DNA]</scope>
    <source>
        <strain evidence="3">QYMF</strain>
    </source>
</reference>
<dbReference type="EMBL" id="CP000724">
    <property type="protein sequence ID" value="ABR50712.1"/>
    <property type="molecule type" value="Genomic_DNA"/>
</dbReference>
<dbReference type="KEGG" id="amt:Amet_4641"/>
<dbReference type="InterPro" id="IPR029052">
    <property type="entry name" value="Metallo-depent_PP-like"/>
</dbReference>
<feature type="domain" description="Calcineurin-like phosphoesterase" evidence="1">
    <location>
        <begin position="30"/>
        <end position="160"/>
    </location>
</feature>
<organism evidence="2 3">
    <name type="scientific">Alkaliphilus metalliredigens (strain QYMF)</name>
    <dbReference type="NCBI Taxonomy" id="293826"/>
    <lineage>
        <taxon>Bacteria</taxon>
        <taxon>Bacillati</taxon>
        <taxon>Bacillota</taxon>
        <taxon>Clostridia</taxon>
        <taxon>Peptostreptococcales</taxon>
        <taxon>Natronincolaceae</taxon>
        <taxon>Alkaliphilus</taxon>
    </lineage>
</organism>
<dbReference type="Gene3D" id="3.60.21.10">
    <property type="match status" value="1"/>
</dbReference>
<dbReference type="CDD" id="cd00838">
    <property type="entry name" value="MPP_superfamily"/>
    <property type="match status" value="1"/>
</dbReference>
<proteinExistence type="predicted"/>
<evidence type="ECO:0000313" key="2">
    <source>
        <dbReference type="EMBL" id="ABR50712.1"/>
    </source>
</evidence>
<dbReference type="GO" id="GO:0016787">
    <property type="term" value="F:hydrolase activity"/>
    <property type="evidence" value="ECO:0007669"/>
    <property type="project" value="InterPro"/>
</dbReference>
<dbReference type="SUPFAM" id="SSF56300">
    <property type="entry name" value="Metallo-dependent phosphatases"/>
    <property type="match status" value="1"/>
</dbReference>
<name>A6TWZ4_ALKMQ</name>
<dbReference type="eggNOG" id="COG0622">
    <property type="taxonomic scope" value="Bacteria"/>
</dbReference>
<dbReference type="AlphaFoldDB" id="A6TWZ4"/>
<dbReference type="Proteomes" id="UP000001572">
    <property type="component" value="Chromosome"/>
</dbReference>
<keyword evidence="3" id="KW-1185">Reference proteome</keyword>